<reference evidence="1" key="1">
    <citation type="journal article" date="2014" name="Int. J. Syst. Evol. Microbiol.">
        <title>Complete genome sequence of Corynebacterium casei LMG S-19264T (=DSM 44701T), isolated from a smear-ripened cheese.</title>
        <authorList>
            <consortium name="US DOE Joint Genome Institute (JGI-PGF)"/>
            <person name="Walter F."/>
            <person name="Albersmeier A."/>
            <person name="Kalinowski J."/>
            <person name="Ruckert C."/>
        </authorList>
    </citation>
    <scope>NUCLEOTIDE SEQUENCE</scope>
    <source>
        <strain evidence="1">CGMCC 1.15085</strain>
    </source>
</reference>
<protein>
    <submittedName>
        <fullName evidence="1">Uncharacterized protein</fullName>
    </submittedName>
</protein>
<comment type="caution">
    <text evidence="1">The sequence shown here is derived from an EMBL/GenBank/DDBJ whole genome shotgun (WGS) entry which is preliminary data.</text>
</comment>
<reference evidence="1" key="2">
    <citation type="submission" date="2020-09" db="EMBL/GenBank/DDBJ databases">
        <authorList>
            <person name="Sun Q."/>
            <person name="Zhou Y."/>
        </authorList>
    </citation>
    <scope>NUCLEOTIDE SEQUENCE</scope>
    <source>
        <strain evidence="1">CGMCC 1.15085</strain>
    </source>
</reference>
<name>A0A916WNF1_9MICO</name>
<gene>
    <name evidence="1" type="ORF">GCM10011492_00990</name>
</gene>
<evidence type="ECO:0000313" key="2">
    <source>
        <dbReference type="Proteomes" id="UP000636793"/>
    </source>
</evidence>
<proteinExistence type="predicted"/>
<evidence type="ECO:0000313" key="1">
    <source>
        <dbReference type="EMBL" id="GGB15127.1"/>
    </source>
</evidence>
<dbReference type="Proteomes" id="UP000636793">
    <property type="component" value="Unassembled WGS sequence"/>
</dbReference>
<accession>A0A916WNF1</accession>
<sequence length="85" mass="8994">MRGCEFAFEHWAPAGAAQCDIDRGVAFYTSATFDPGQKPGVHSAGDNAWAGYTDAGDLAVYAAGNNRAAVQRVLSSARKDDRSAR</sequence>
<dbReference type="EMBL" id="BMHI01000001">
    <property type="protein sequence ID" value="GGB15127.1"/>
    <property type="molecule type" value="Genomic_DNA"/>
</dbReference>
<dbReference type="RefSeq" id="WP_188835034.1">
    <property type="nucleotide sequence ID" value="NZ_BMHI01000001.1"/>
</dbReference>
<keyword evidence="2" id="KW-1185">Reference proteome</keyword>
<organism evidence="1 2">
    <name type="scientific">Flexivirga endophytica</name>
    <dbReference type="NCBI Taxonomy" id="1849103"/>
    <lineage>
        <taxon>Bacteria</taxon>
        <taxon>Bacillati</taxon>
        <taxon>Actinomycetota</taxon>
        <taxon>Actinomycetes</taxon>
        <taxon>Micrococcales</taxon>
        <taxon>Dermacoccaceae</taxon>
        <taxon>Flexivirga</taxon>
    </lineage>
</organism>
<dbReference type="AlphaFoldDB" id="A0A916WNF1"/>